<dbReference type="InterPro" id="IPR031309">
    <property type="entry name" value="Ribosomal_uL5_C"/>
</dbReference>
<dbReference type="AlphaFoldDB" id="A0A813JC58"/>
<evidence type="ECO:0000256" key="3">
    <source>
        <dbReference type="ARBA" id="ARBA00010417"/>
    </source>
</evidence>
<protein>
    <recommendedName>
        <fullName evidence="4">COP9 signalosome complex subunit 4</fullName>
    </recommendedName>
</protein>
<feature type="domain" description="PCI" evidence="8">
    <location>
        <begin position="702"/>
        <end position="735"/>
    </location>
</feature>
<keyword evidence="5" id="KW-0963">Cytoplasm</keyword>
<dbReference type="Gene3D" id="1.10.10.10">
    <property type="entry name" value="Winged helix-like DNA-binding domain superfamily/Winged helix DNA-binding domain"/>
    <property type="match status" value="2"/>
</dbReference>
<dbReference type="InterPro" id="IPR000717">
    <property type="entry name" value="PCI_dom"/>
</dbReference>
<evidence type="ECO:0000313" key="11">
    <source>
        <dbReference type="EMBL" id="CAE8673206.1"/>
    </source>
</evidence>
<dbReference type="Pfam" id="PF01399">
    <property type="entry name" value="PCI"/>
    <property type="match status" value="1"/>
</dbReference>
<evidence type="ECO:0000259" key="10">
    <source>
        <dbReference type="Pfam" id="PF22241"/>
    </source>
</evidence>
<dbReference type="GO" id="GO:0008180">
    <property type="term" value="C:COP9 signalosome"/>
    <property type="evidence" value="ECO:0007669"/>
    <property type="project" value="TreeGrafter"/>
</dbReference>
<comment type="caution">
    <text evidence="11">The sequence shown here is derived from an EMBL/GenBank/DDBJ whole genome shotgun (WGS) entry which is preliminary data.</text>
</comment>
<evidence type="ECO:0000313" key="12">
    <source>
        <dbReference type="Proteomes" id="UP000626109"/>
    </source>
</evidence>
<name>A0A813JC58_POLGL</name>
<evidence type="ECO:0000256" key="6">
    <source>
        <dbReference type="ARBA" id="ARBA00023242"/>
    </source>
</evidence>
<evidence type="ECO:0000259" key="8">
    <source>
        <dbReference type="Pfam" id="PF01399"/>
    </source>
</evidence>
<dbReference type="InterPro" id="IPR041667">
    <property type="entry name" value="Cupin_8"/>
</dbReference>
<feature type="domain" description="Large ribosomal subunit protein uL5 C-terminal" evidence="7">
    <location>
        <begin position="988"/>
        <end position="1082"/>
    </location>
</feature>
<gene>
    <name evidence="11" type="ORF">PGLA2088_LOCUS18421</name>
</gene>
<feature type="domain" description="Cupin-like" evidence="9">
    <location>
        <begin position="575"/>
        <end position="685"/>
    </location>
</feature>
<dbReference type="Pfam" id="PF22241">
    <property type="entry name" value="PSMD12-CSN4_N"/>
    <property type="match status" value="1"/>
</dbReference>
<dbReference type="SUPFAM" id="SSF55282">
    <property type="entry name" value="RL5-like"/>
    <property type="match status" value="1"/>
</dbReference>
<dbReference type="Pfam" id="PF13621">
    <property type="entry name" value="Cupin_8"/>
    <property type="match status" value="1"/>
</dbReference>
<comment type="similarity">
    <text evidence="3">Belongs to the CSN4 family.</text>
</comment>
<evidence type="ECO:0000256" key="4">
    <source>
        <dbReference type="ARBA" id="ARBA00014881"/>
    </source>
</evidence>
<dbReference type="EMBL" id="CAJNNW010024566">
    <property type="protein sequence ID" value="CAE8673206.1"/>
    <property type="molecule type" value="Genomic_DNA"/>
</dbReference>
<dbReference type="Gene3D" id="2.60.120.650">
    <property type="entry name" value="Cupin"/>
    <property type="match status" value="1"/>
</dbReference>
<dbReference type="Pfam" id="PF00673">
    <property type="entry name" value="Ribosomal_L5_C"/>
    <property type="match status" value="1"/>
</dbReference>
<comment type="subcellular location">
    <subcellularLocation>
        <location evidence="2">Cytoplasm</location>
    </subcellularLocation>
    <subcellularLocation>
        <location evidence="1">Nucleus</location>
    </subcellularLocation>
</comment>
<evidence type="ECO:0000256" key="1">
    <source>
        <dbReference type="ARBA" id="ARBA00004123"/>
    </source>
</evidence>
<evidence type="ECO:0000259" key="7">
    <source>
        <dbReference type="Pfam" id="PF00673"/>
    </source>
</evidence>
<dbReference type="PANTHER" id="PTHR10855">
    <property type="entry name" value="26S PROTEASOME NON-ATPASE REGULATORY SUBUNIT 12/COP9 SIGNALOSOME COMPLEX SUBUNIT 4"/>
    <property type="match status" value="1"/>
</dbReference>
<accession>A0A813JC58</accession>
<proteinExistence type="inferred from homology"/>
<dbReference type="InterPro" id="IPR036388">
    <property type="entry name" value="WH-like_DNA-bd_sf"/>
</dbReference>
<dbReference type="InterPro" id="IPR022803">
    <property type="entry name" value="Ribosomal_uL5_dom_sf"/>
</dbReference>
<dbReference type="Gene3D" id="3.30.1440.10">
    <property type="match status" value="1"/>
</dbReference>
<dbReference type="SUPFAM" id="SSF51197">
    <property type="entry name" value="Clavaminate synthase-like"/>
    <property type="match status" value="1"/>
</dbReference>
<sequence length="1109" mass="122281">MSGAMFQLLSGIVSSTSDASGRMEKFSVLVKSLVGEHDVQQLKDLVDCMLAEESTFALFSRPVLQQVAEQMNQLKNPELKELGRHTLERLKGRVVSFEEEDFVIRELLSDVFQAEGDWNEAAKCLAAINLETGTRCRTSLQKAEKYVKIAELYLEDDDAVAADTFCNRAAMVMHEVEEMPLQLRYKVCHARILDSKRKFLDAASKYCDLSQQTFGGQICEEDLVQLLKCAVTCALLAPAGPQRSRILALLCKDERIRVVEHYEILHKMFMERLIRGVEVQKFAESLLPHQKAIMPDGQTVLERAVLQHNVLAASRVYKNMRLPDLGNLLEASPWSRADRAGIKSFLVFLLGGMADPEADVPLVEGAFGAALLAQAGRPFVVRHKLEAILPWAADIGRGAAPREDCELVDAASSVLRDCALACGACWHALLTPDGVDRKRWGVGVEATDSRLEADDDIAKSGLQSLSADVSSRVQDGPRLQWVPLLGQPASEASASGRPRHICTADEHLEQALLHWEGRSLEALRVEEVGEGSSSLNTPVLEALGEAAARFVYLRGTVSQEAGEEALQGTVFEELKATAAFGSDPFRMSLYASRAGMQTNLHCDEHSGFLVQLVGVKRVILIGRKEARPLRCPAWGQRGAPVSRRSWFDDGVSAGGDWASKPPLAGVAACQEVEVGPGEALFIPKGRADLFNVSGEHPALNYKVSQDKAEKIAAKMIAEKRLEGFIDQRSGIIHFEGSGENLQQWDRHITNVCSQVNSVLSKVKEQSAMKASMASMAASVHQLRVRNQRTPRGASSNRSRLGFAALGLASAAVWVGLRGHLTGPPAPLALAESATSELAFVLPLASGQYGILQCPSVRSSSQVARLAGYDAVPGGKPVADEDEVPMEQKKVRLRPGEETESMQFDRVAKKIRWLKQLKGKFVPVGAKPWNKHAFTKVCMQVRLMPKQAANTKIINQVTEELRRITGMHPRVVKAKHNVAKLGWRIGDNCGVAVSLFGPKMYDFLERMNTIILPRVRDFEGIYPNSIDNFGNFWMSLDSQEPFKELDELIDQRELVHSFDIGVLNNCMTQPDGLALMQGYGFPFGETRPRKVKTKVKSFEKKKVEVKKRVR</sequence>
<dbReference type="InterPro" id="IPR054559">
    <property type="entry name" value="PSMD12-CSN4-like_N"/>
</dbReference>
<evidence type="ECO:0000259" key="9">
    <source>
        <dbReference type="Pfam" id="PF13621"/>
    </source>
</evidence>
<keyword evidence="6" id="KW-0539">Nucleus</keyword>
<evidence type="ECO:0000256" key="5">
    <source>
        <dbReference type="ARBA" id="ARBA00022490"/>
    </source>
</evidence>
<dbReference type="PANTHER" id="PTHR10855:SF2">
    <property type="entry name" value="COP9 SIGNALOSOME COMPLEX SUBUNIT 4"/>
    <property type="match status" value="1"/>
</dbReference>
<organism evidence="11 12">
    <name type="scientific">Polarella glacialis</name>
    <name type="common">Dinoflagellate</name>
    <dbReference type="NCBI Taxonomy" id="89957"/>
    <lineage>
        <taxon>Eukaryota</taxon>
        <taxon>Sar</taxon>
        <taxon>Alveolata</taxon>
        <taxon>Dinophyceae</taxon>
        <taxon>Suessiales</taxon>
        <taxon>Suessiaceae</taxon>
        <taxon>Polarella</taxon>
    </lineage>
</organism>
<feature type="domain" description="PSMD12/CSN4-like N-terminal" evidence="10">
    <location>
        <begin position="16"/>
        <end position="212"/>
    </location>
</feature>
<evidence type="ECO:0000256" key="2">
    <source>
        <dbReference type="ARBA" id="ARBA00004496"/>
    </source>
</evidence>
<reference evidence="11" key="1">
    <citation type="submission" date="2021-02" db="EMBL/GenBank/DDBJ databases">
        <authorList>
            <person name="Dougan E. K."/>
            <person name="Rhodes N."/>
            <person name="Thang M."/>
            <person name="Chan C."/>
        </authorList>
    </citation>
    <scope>NUCLEOTIDE SEQUENCE</scope>
</reference>
<dbReference type="Proteomes" id="UP000626109">
    <property type="component" value="Unassembled WGS sequence"/>
</dbReference>
<dbReference type="InterPro" id="IPR040134">
    <property type="entry name" value="PSMD12/CSN4"/>
</dbReference>
<dbReference type="GO" id="GO:0005829">
    <property type="term" value="C:cytosol"/>
    <property type="evidence" value="ECO:0007669"/>
    <property type="project" value="TreeGrafter"/>
</dbReference>